<comment type="subcellular location">
    <subcellularLocation>
        <location evidence="1">Nucleus</location>
    </subcellularLocation>
</comment>
<dbReference type="GO" id="GO:0008270">
    <property type="term" value="F:zinc ion binding"/>
    <property type="evidence" value="ECO:0007669"/>
    <property type="project" value="InterPro"/>
</dbReference>
<evidence type="ECO:0000313" key="9">
    <source>
        <dbReference type="Proteomes" id="UP000717996"/>
    </source>
</evidence>
<dbReference type="Gene3D" id="4.10.240.10">
    <property type="entry name" value="Zn(2)-C6 fungal-type DNA-binding domain"/>
    <property type="match status" value="1"/>
</dbReference>
<evidence type="ECO:0000256" key="3">
    <source>
        <dbReference type="ARBA" id="ARBA00023015"/>
    </source>
</evidence>
<keyword evidence="2" id="KW-0479">Metal-binding</keyword>
<feature type="region of interest" description="Disordered" evidence="6">
    <location>
        <begin position="536"/>
        <end position="561"/>
    </location>
</feature>
<evidence type="ECO:0000313" key="8">
    <source>
        <dbReference type="EMBL" id="KAG1549547.1"/>
    </source>
</evidence>
<keyword evidence="4" id="KW-0804">Transcription</keyword>
<dbReference type="PRINTS" id="PR00755">
    <property type="entry name" value="AFLATOXINBRP"/>
</dbReference>
<dbReference type="PANTHER" id="PTHR47338">
    <property type="entry name" value="ZN(II)2CYS6 TRANSCRIPTION FACTOR (EUROFUNG)-RELATED"/>
    <property type="match status" value="1"/>
</dbReference>
<evidence type="ECO:0000256" key="4">
    <source>
        <dbReference type="ARBA" id="ARBA00023163"/>
    </source>
</evidence>
<dbReference type="CDD" id="cd00067">
    <property type="entry name" value="GAL4"/>
    <property type="match status" value="1"/>
</dbReference>
<dbReference type="EMBL" id="JAANIT010000276">
    <property type="protein sequence ID" value="KAG1549547.1"/>
    <property type="molecule type" value="Genomic_DNA"/>
</dbReference>
<dbReference type="OrthoDB" id="2123952at2759"/>
<dbReference type="InterPro" id="IPR007219">
    <property type="entry name" value="XnlR_reg_dom"/>
</dbReference>
<dbReference type="SUPFAM" id="SSF57701">
    <property type="entry name" value="Zn2/Cys6 DNA-binding domain"/>
    <property type="match status" value="1"/>
</dbReference>
<gene>
    <name evidence="8" type="ORF">G6F51_002997</name>
</gene>
<sequence>MDLSQTNPKKRSRTTQACTYCRKKKIKCDGQQPYCSNCQQMGIACEYAESKKRGPRKGYVQTLEEKLTELEKRLMSTENLSRSASPNNILPTPIYPSDSSNDLPPSPIVDHLVDMFFKHINALIPFVHRASLKKSIRNGTVSRALLYSVLAASARFSDHPTVRTNPPYLACERFAKKALSLVDAGTLQPTIANIQFWGIMSCVEYGRASGSMSWVYGGLAVRFCQELGYHKEEVLSAPILAEDGSVDGVAIAMRRRVFWSCLLLDKLASAGTHRPQCLERSDCDAHPSSVAETILLRDPDLHTDIHGKPIVEDSLLNIIKYCMDCVEKFGEVNKYMNKNNSNKQNLSGTIAWPPVAEYRNLDMQLRSWQENLPEKFQFTQKNLEHHQRFASFQNLSIWLNSHAIWCSSMMILHRGSLAYIDQAHHGSDDLARRIKTSIETCHMCVDAAMGIFGAMKDLCGSCIMPYIGYSAYVFATLLMTSAFSRTREDREKSKRGLKILYELIEGLSPYWLACENLANATKELLFTHEKLYESTDRNSYSQEEKTNHSISSMLSQDPQSLTQSSMPYQSNFYMSASTTATQPSEFNSSSLYSQQPQTAFNYYRNDINFNSAEFLFDTELFGQVVLDSRNSFSHASLLPGQQQTNFNHPTQQQNPNTYTGM</sequence>
<dbReference type="GO" id="GO:0006351">
    <property type="term" value="P:DNA-templated transcription"/>
    <property type="evidence" value="ECO:0007669"/>
    <property type="project" value="InterPro"/>
</dbReference>
<evidence type="ECO:0000256" key="5">
    <source>
        <dbReference type="ARBA" id="ARBA00023242"/>
    </source>
</evidence>
<feature type="region of interest" description="Disordered" evidence="6">
    <location>
        <begin position="638"/>
        <end position="661"/>
    </location>
</feature>
<dbReference type="CDD" id="cd12148">
    <property type="entry name" value="fungal_TF_MHR"/>
    <property type="match status" value="1"/>
</dbReference>
<evidence type="ECO:0000256" key="1">
    <source>
        <dbReference type="ARBA" id="ARBA00004123"/>
    </source>
</evidence>
<dbReference type="GO" id="GO:0005634">
    <property type="term" value="C:nucleus"/>
    <property type="evidence" value="ECO:0007669"/>
    <property type="project" value="UniProtKB-SubCell"/>
</dbReference>
<proteinExistence type="predicted"/>
<dbReference type="PROSITE" id="PS50048">
    <property type="entry name" value="ZN2_CY6_FUNGAL_2"/>
    <property type="match status" value="1"/>
</dbReference>
<dbReference type="Proteomes" id="UP000717996">
    <property type="component" value="Unassembled WGS sequence"/>
</dbReference>
<evidence type="ECO:0000259" key="7">
    <source>
        <dbReference type="PROSITE" id="PS50048"/>
    </source>
</evidence>
<reference evidence="8" key="1">
    <citation type="journal article" date="2020" name="Microb. Genom.">
        <title>Genetic diversity of clinical and environmental Mucorales isolates obtained from an investigation of mucormycosis cases among solid organ transplant recipients.</title>
        <authorList>
            <person name="Nguyen M.H."/>
            <person name="Kaul D."/>
            <person name="Muto C."/>
            <person name="Cheng S.J."/>
            <person name="Richter R.A."/>
            <person name="Bruno V.M."/>
            <person name="Liu G."/>
            <person name="Beyhan S."/>
            <person name="Sundermann A.J."/>
            <person name="Mounaud S."/>
            <person name="Pasculle A.W."/>
            <person name="Nierman W.C."/>
            <person name="Driscoll E."/>
            <person name="Cumbie R."/>
            <person name="Clancy C.J."/>
            <person name="Dupont C.L."/>
        </authorList>
    </citation>
    <scope>NUCLEOTIDE SEQUENCE</scope>
    <source>
        <strain evidence="8">GL16</strain>
    </source>
</reference>
<accession>A0A9P6YJG9</accession>
<dbReference type="PROSITE" id="PS00463">
    <property type="entry name" value="ZN2_CY6_FUNGAL_1"/>
    <property type="match status" value="1"/>
</dbReference>
<dbReference type="Pfam" id="PF00172">
    <property type="entry name" value="Zn_clus"/>
    <property type="match status" value="1"/>
</dbReference>
<feature type="domain" description="Zn(2)-C6 fungal-type" evidence="7">
    <location>
        <begin position="17"/>
        <end position="47"/>
    </location>
</feature>
<keyword evidence="3" id="KW-0805">Transcription regulation</keyword>
<keyword evidence="5" id="KW-0539">Nucleus</keyword>
<organism evidence="8 9">
    <name type="scientific">Rhizopus oryzae</name>
    <name type="common">Mucormycosis agent</name>
    <name type="synonym">Rhizopus arrhizus var. delemar</name>
    <dbReference type="NCBI Taxonomy" id="64495"/>
    <lineage>
        <taxon>Eukaryota</taxon>
        <taxon>Fungi</taxon>
        <taxon>Fungi incertae sedis</taxon>
        <taxon>Mucoromycota</taxon>
        <taxon>Mucoromycotina</taxon>
        <taxon>Mucoromycetes</taxon>
        <taxon>Mucorales</taxon>
        <taxon>Mucorineae</taxon>
        <taxon>Rhizopodaceae</taxon>
        <taxon>Rhizopus</taxon>
    </lineage>
</organism>
<name>A0A9P6YJG9_RHIOR</name>
<dbReference type="AlphaFoldDB" id="A0A9P6YJG9"/>
<dbReference type="InterPro" id="IPR036864">
    <property type="entry name" value="Zn2-C6_fun-type_DNA-bd_sf"/>
</dbReference>
<dbReference type="Pfam" id="PF04082">
    <property type="entry name" value="Fungal_trans"/>
    <property type="match status" value="1"/>
</dbReference>
<feature type="compositionally biased region" description="Basic and acidic residues" evidence="6">
    <location>
        <begin position="536"/>
        <end position="547"/>
    </location>
</feature>
<dbReference type="SMART" id="SM00906">
    <property type="entry name" value="Fungal_trans"/>
    <property type="match status" value="1"/>
</dbReference>
<dbReference type="GO" id="GO:0003677">
    <property type="term" value="F:DNA binding"/>
    <property type="evidence" value="ECO:0007669"/>
    <property type="project" value="InterPro"/>
</dbReference>
<protein>
    <recommendedName>
        <fullName evidence="7">Zn(2)-C6 fungal-type domain-containing protein</fullName>
    </recommendedName>
</protein>
<evidence type="ECO:0000256" key="2">
    <source>
        <dbReference type="ARBA" id="ARBA00022723"/>
    </source>
</evidence>
<dbReference type="GO" id="GO:0000981">
    <property type="term" value="F:DNA-binding transcription factor activity, RNA polymerase II-specific"/>
    <property type="evidence" value="ECO:0007669"/>
    <property type="project" value="InterPro"/>
</dbReference>
<dbReference type="InterPro" id="IPR001138">
    <property type="entry name" value="Zn2Cys6_DnaBD"/>
</dbReference>
<dbReference type="SMART" id="SM00066">
    <property type="entry name" value="GAL4"/>
    <property type="match status" value="1"/>
</dbReference>
<comment type="caution">
    <text evidence="8">The sequence shown here is derived from an EMBL/GenBank/DDBJ whole genome shotgun (WGS) entry which is preliminary data.</text>
</comment>
<evidence type="ECO:0000256" key="6">
    <source>
        <dbReference type="SAM" id="MobiDB-lite"/>
    </source>
</evidence>
<dbReference type="PANTHER" id="PTHR47338:SF5">
    <property type="entry name" value="ZN(II)2CYS6 TRANSCRIPTION FACTOR (EUROFUNG)"/>
    <property type="match status" value="1"/>
</dbReference>
<feature type="compositionally biased region" description="Polar residues" evidence="6">
    <location>
        <begin position="548"/>
        <end position="561"/>
    </location>
</feature>
<dbReference type="InterPro" id="IPR050815">
    <property type="entry name" value="TF_fung"/>
</dbReference>